<evidence type="ECO:0000313" key="1">
    <source>
        <dbReference type="EMBL" id="TEB37748.1"/>
    </source>
</evidence>
<keyword evidence="2" id="KW-1185">Reference proteome</keyword>
<evidence type="ECO:0008006" key="3">
    <source>
        <dbReference type="Google" id="ProtNLM"/>
    </source>
</evidence>
<sequence>MSTATCPIVGCRLSVDIVLKSSDGALVGSHKANLDSFGDAFPSTHQSPIDMSEIESTLKILMRFIHPGSHPDVSRLTSRELFSLAYAAEKYKIRDAMTVCSRHIMGLVEKYPVRSLGYAVKCNYPKLANVAAPWTVFRDPTTMKKVLKEARSLCAWLEYKLDFVGKYCQQLSIPVEAYTGVADLSQCLAWEKYHSGVLAKFSAMVQGGPSPVHTEKHGDIFDVEIPVCSRWNCICKMAGGGRLQLEDVKRTWKGRVLDEMKKNQSIFTTSFLNTSDGTG</sequence>
<dbReference type="AlphaFoldDB" id="A0A4Y7TV40"/>
<reference evidence="1 2" key="1">
    <citation type="journal article" date="2019" name="Nat. Ecol. Evol.">
        <title>Megaphylogeny resolves global patterns of mushroom evolution.</title>
        <authorList>
            <person name="Varga T."/>
            <person name="Krizsan K."/>
            <person name="Foldi C."/>
            <person name="Dima B."/>
            <person name="Sanchez-Garcia M."/>
            <person name="Sanchez-Ramirez S."/>
            <person name="Szollosi G.J."/>
            <person name="Szarkandi J.G."/>
            <person name="Papp V."/>
            <person name="Albert L."/>
            <person name="Andreopoulos W."/>
            <person name="Angelini C."/>
            <person name="Antonin V."/>
            <person name="Barry K.W."/>
            <person name="Bougher N.L."/>
            <person name="Buchanan P."/>
            <person name="Buyck B."/>
            <person name="Bense V."/>
            <person name="Catcheside P."/>
            <person name="Chovatia M."/>
            <person name="Cooper J."/>
            <person name="Damon W."/>
            <person name="Desjardin D."/>
            <person name="Finy P."/>
            <person name="Geml J."/>
            <person name="Haridas S."/>
            <person name="Hughes K."/>
            <person name="Justo A."/>
            <person name="Karasinski D."/>
            <person name="Kautmanova I."/>
            <person name="Kiss B."/>
            <person name="Kocsube S."/>
            <person name="Kotiranta H."/>
            <person name="LaButti K.M."/>
            <person name="Lechner B.E."/>
            <person name="Liimatainen K."/>
            <person name="Lipzen A."/>
            <person name="Lukacs Z."/>
            <person name="Mihaltcheva S."/>
            <person name="Morgado L.N."/>
            <person name="Niskanen T."/>
            <person name="Noordeloos M.E."/>
            <person name="Ohm R.A."/>
            <person name="Ortiz-Santana B."/>
            <person name="Ovrebo C."/>
            <person name="Racz N."/>
            <person name="Riley R."/>
            <person name="Savchenko A."/>
            <person name="Shiryaev A."/>
            <person name="Soop K."/>
            <person name="Spirin V."/>
            <person name="Szebenyi C."/>
            <person name="Tomsovsky M."/>
            <person name="Tulloss R.E."/>
            <person name="Uehling J."/>
            <person name="Grigoriev I.V."/>
            <person name="Vagvolgyi C."/>
            <person name="Papp T."/>
            <person name="Martin F.M."/>
            <person name="Miettinen O."/>
            <person name="Hibbett D.S."/>
            <person name="Nagy L.G."/>
        </authorList>
    </citation>
    <scope>NUCLEOTIDE SEQUENCE [LARGE SCALE GENOMIC DNA]</scope>
    <source>
        <strain evidence="1 2">FP101781</strain>
    </source>
</reference>
<dbReference type="STRING" id="71717.A0A4Y7TV40"/>
<proteinExistence type="predicted"/>
<organism evidence="1 2">
    <name type="scientific">Coprinellus micaceus</name>
    <name type="common">Glistening ink-cap mushroom</name>
    <name type="synonym">Coprinus micaceus</name>
    <dbReference type="NCBI Taxonomy" id="71717"/>
    <lineage>
        <taxon>Eukaryota</taxon>
        <taxon>Fungi</taxon>
        <taxon>Dikarya</taxon>
        <taxon>Basidiomycota</taxon>
        <taxon>Agaricomycotina</taxon>
        <taxon>Agaricomycetes</taxon>
        <taxon>Agaricomycetidae</taxon>
        <taxon>Agaricales</taxon>
        <taxon>Agaricineae</taxon>
        <taxon>Psathyrellaceae</taxon>
        <taxon>Coprinellus</taxon>
    </lineage>
</organism>
<gene>
    <name evidence="1" type="ORF">FA13DRAFT_1725402</name>
</gene>
<accession>A0A4Y7TV40</accession>
<name>A0A4Y7TV40_COPMI</name>
<dbReference type="EMBL" id="QPFP01000003">
    <property type="protein sequence ID" value="TEB37748.1"/>
    <property type="molecule type" value="Genomic_DNA"/>
</dbReference>
<dbReference type="Proteomes" id="UP000298030">
    <property type="component" value="Unassembled WGS sequence"/>
</dbReference>
<evidence type="ECO:0000313" key="2">
    <source>
        <dbReference type="Proteomes" id="UP000298030"/>
    </source>
</evidence>
<comment type="caution">
    <text evidence="1">The sequence shown here is derived from an EMBL/GenBank/DDBJ whole genome shotgun (WGS) entry which is preliminary data.</text>
</comment>
<dbReference type="Gene3D" id="3.30.710.10">
    <property type="entry name" value="Potassium Channel Kv1.1, Chain A"/>
    <property type="match status" value="1"/>
</dbReference>
<dbReference type="OrthoDB" id="3184970at2759"/>
<dbReference type="InterPro" id="IPR011333">
    <property type="entry name" value="SKP1/BTB/POZ_sf"/>
</dbReference>
<protein>
    <recommendedName>
        <fullName evidence="3">BTB domain-containing protein</fullName>
    </recommendedName>
</protein>